<keyword evidence="1" id="KW-0408">Iron</keyword>
<reference evidence="2 3" key="1">
    <citation type="submission" date="2019-08" db="EMBL/GenBank/DDBJ databases">
        <title>Genomes of Subsaximicrobium wynnwilliamsii strains.</title>
        <authorList>
            <person name="Bowman J.P."/>
        </authorList>
    </citation>
    <scope>NUCLEOTIDE SEQUENCE [LARGE SCALE GENOMIC DNA]</scope>
    <source>
        <strain evidence="2 3">2-80-2</strain>
    </source>
</reference>
<keyword evidence="1" id="KW-0479">Metal-binding</keyword>
<dbReference type="AlphaFoldDB" id="A0A5C6ZJ51"/>
<proteinExistence type="inferred from homology"/>
<dbReference type="GO" id="GO:0005886">
    <property type="term" value="C:plasma membrane"/>
    <property type="evidence" value="ECO:0007669"/>
    <property type="project" value="UniProtKB-SubCell"/>
</dbReference>
<accession>A0A5C6ZJ51</accession>
<keyword evidence="1" id="KW-1133">Transmembrane helix</keyword>
<sequence>MTVKTRNISIVSSFVCLWLASLLASDLETVCGFILIFSFGILHGANDLLLFDKMALRKGKSTHFIILAIYIGLVILVFSLFLVIPLWALSVFIVFSAYHFGEQHWERSTLNSPVWIKKLFFGIYGLFVLALLFVLNATEVLQIVYSISSYQFSPKILEYGFIIISLMFLAITGYLAFKQKNFRKNGIEELLYLLVFSIIFKISSLIWGFAIYFIFWHSLPSLYDQITFVYKDFNTKNALAYTKAAFPYWLISVVAMVAFYFVFKSMDIFYALFFSFLAAVTFPHTFAIHTMFKRIRKGNS</sequence>
<keyword evidence="3" id="KW-1185">Reference proteome</keyword>
<feature type="transmembrane region" description="Helical" evidence="1">
    <location>
        <begin position="246"/>
        <end position="263"/>
    </location>
</feature>
<evidence type="ECO:0000313" key="3">
    <source>
        <dbReference type="Proteomes" id="UP000321578"/>
    </source>
</evidence>
<keyword evidence="1" id="KW-0812">Transmembrane</keyword>
<dbReference type="GO" id="GO:0010436">
    <property type="term" value="F:carotenoid dioxygenase activity"/>
    <property type="evidence" value="ECO:0007669"/>
    <property type="project" value="UniProtKB-UniRule"/>
</dbReference>
<feature type="transmembrane region" description="Helical" evidence="1">
    <location>
        <begin position="115"/>
        <end position="135"/>
    </location>
</feature>
<dbReference type="Proteomes" id="UP000321578">
    <property type="component" value="Unassembled WGS sequence"/>
</dbReference>
<feature type="transmembrane region" description="Helical" evidence="1">
    <location>
        <begin position="269"/>
        <end position="292"/>
    </location>
</feature>
<feature type="transmembrane region" description="Helical" evidence="1">
    <location>
        <begin position="189"/>
        <end position="215"/>
    </location>
</feature>
<dbReference type="Pfam" id="PF15461">
    <property type="entry name" value="BCD"/>
    <property type="match status" value="1"/>
</dbReference>
<keyword evidence="1" id="KW-0560">Oxidoreductase</keyword>
<evidence type="ECO:0000256" key="1">
    <source>
        <dbReference type="HAMAP-Rule" id="MF_02093"/>
    </source>
</evidence>
<comment type="function">
    <text evidence="1">Catalyzes the cleavage of beta-carotene at its central double bond (15,15') to yield two molecules of all-trans-retinal.</text>
</comment>
<feature type="transmembrane region" description="Helical" evidence="1">
    <location>
        <begin position="64"/>
        <end position="95"/>
    </location>
</feature>
<dbReference type="GO" id="GO:0016121">
    <property type="term" value="P:carotene catabolic process"/>
    <property type="evidence" value="ECO:0007669"/>
    <property type="project" value="UniProtKB-UniRule"/>
</dbReference>
<comment type="similarity">
    <text evidence="1">Belongs to the Brp/Blh beta-carotene diooxygenase family.</text>
</comment>
<dbReference type="EC" id="1.13.11.63" evidence="1"/>
<dbReference type="HAMAP" id="MF_02093">
    <property type="entry name" value="Beta_carotene_diox"/>
    <property type="match status" value="1"/>
</dbReference>
<comment type="cofactor">
    <cofactor evidence="1">
        <name>Fe(2+)</name>
        <dbReference type="ChEBI" id="CHEBI:29033"/>
    </cofactor>
</comment>
<comment type="caution">
    <text evidence="2">The sequence shown here is derived from an EMBL/GenBank/DDBJ whole genome shotgun (WGS) entry which is preliminary data.</text>
</comment>
<keyword evidence="1" id="KW-0472">Membrane</keyword>
<dbReference type="GO" id="GO:0003834">
    <property type="term" value="F:beta-carotene 15,15'-dioxygenase activity"/>
    <property type="evidence" value="ECO:0007669"/>
    <property type="project" value="UniProtKB-EC"/>
</dbReference>
<gene>
    <name evidence="2" type="ORF">ESY86_06210</name>
</gene>
<dbReference type="OrthoDB" id="945227at2"/>
<comment type="caution">
    <text evidence="1">Lacks conserved residue(s) required for the propagation of feature annotation.</text>
</comment>
<dbReference type="EMBL" id="VORO01000005">
    <property type="protein sequence ID" value="TXD89796.1"/>
    <property type="molecule type" value="Genomic_DNA"/>
</dbReference>
<feature type="transmembrane region" description="Helical" evidence="1">
    <location>
        <begin position="156"/>
        <end position="177"/>
    </location>
</feature>
<keyword evidence="1" id="KW-1003">Cell membrane</keyword>
<dbReference type="NCBIfam" id="TIGR03753">
    <property type="entry name" value="blh_monoox"/>
    <property type="match status" value="1"/>
</dbReference>
<dbReference type="GO" id="GO:0005506">
    <property type="term" value="F:iron ion binding"/>
    <property type="evidence" value="ECO:0007669"/>
    <property type="project" value="UniProtKB-UniRule"/>
</dbReference>
<comment type="subcellular location">
    <subcellularLocation>
        <location evidence="1">Cell membrane</location>
        <topology evidence="1">Multi-pass membrane protein</topology>
    </subcellularLocation>
</comment>
<evidence type="ECO:0000313" key="2">
    <source>
        <dbReference type="EMBL" id="TXD89796.1"/>
    </source>
</evidence>
<comment type="catalytic activity">
    <reaction evidence="1">
        <text>all-trans-beta-carotene + O2 = 2 all-trans-retinal</text>
        <dbReference type="Rhea" id="RHEA:32887"/>
        <dbReference type="ChEBI" id="CHEBI:15379"/>
        <dbReference type="ChEBI" id="CHEBI:17579"/>
        <dbReference type="ChEBI" id="CHEBI:17898"/>
        <dbReference type="EC" id="1.13.11.63"/>
    </reaction>
</comment>
<keyword evidence="1" id="KW-0223">Dioxygenase</keyword>
<dbReference type="RefSeq" id="WP_147085740.1">
    <property type="nucleotide sequence ID" value="NZ_VORM01000005.1"/>
</dbReference>
<organism evidence="2 3">
    <name type="scientific">Subsaximicrobium wynnwilliamsii</name>
    <dbReference type="NCBI Taxonomy" id="291179"/>
    <lineage>
        <taxon>Bacteria</taxon>
        <taxon>Pseudomonadati</taxon>
        <taxon>Bacteroidota</taxon>
        <taxon>Flavobacteriia</taxon>
        <taxon>Flavobacteriales</taxon>
        <taxon>Flavobacteriaceae</taxon>
        <taxon>Subsaximicrobium</taxon>
    </lineage>
</organism>
<dbReference type="InterPro" id="IPR022270">
    <property type="entry name" value="Blh_diox"/>
</dbReference>
<protein>
    <recommendedName>
        <fullName evidence="1">Probable beta-carotene 15,15'-dioxygenase</fullName>
        <ecNumber evidence="1">1.13.11.63</ecNumber>
    </recommendedName>
</protein>
<name>A0A5C6ZJ51_9FLAO</name>